<comment type="caution">
    <text evidence="4">The sequence shown here is derived from an EMBL/GenBank/DDBJ whole genome shotgun (WGS) entry which is preliminary data.</text>
</comment>
<dbReference type="GO" id="GO:0000987">
    <property type="term" value="F:cis-regulatory region sequence-specific DNA binding"/>
    <property type="evidence" value="ECO:0007669"/>
    <property type="project" value="TreeGrafter"/>
</dbReference>
<evidence type="ECO:0000256" key="2">
    <source>
        <dbReference type="SAM" id="Phobius"/>
    </source>
</evidence>
<keyword evidence="3" id="KW-0732">Signal</keyword>
<protein>
    <recommendedName>
        <fullName evidence="6">PSI-F</fullName>
    </recommendedName>
</protein>
<feature type="chain" id="PRO_5032997440" description="PSI-F" evidence="3">
    <location>
        <begin position="34"/>
        <end position="303"/>
    </location>
</feature>
<sequence>AGRLRKSRCLARRAGGRLLLGILGVLSVRLLSSNNNNDNNTNDNSNTKNNNNNNNKNKNNDNDNNYDNNRNNRAVAATAFGCSLSASRQLGSGRAQGRQGQQQQSLGAEAPLLLQQQQPLLLQQQQQQQQSPSWLEQAAVTSRQSAVSTAAALGLLAAVALSASAPQAAMARPTASDFSAGSSLAVAQAMTKEQRVTQAMSKQERVAAKQMPQLKQENDGVPAPQSQDLAGFAPDGRKYAPPIQWGPEQQLFAGTFFVIFPFGILYLLFSGRLGWWNYDADGKELTEEAYKKLNGIDKPKFGR</sequence>
<dbReference type="PANTHER" id="PTHR14596:SF72">
    <property type="entry name" value="ZINC FINGER PROTEIN MSN2-RELATED"/>
    <property type="match status" value="1"/>
</dbReference>
<name>A0A813L7N3_POLGL</name>
<dbReference type="Proteomes" id="UP000626109">
    <property type="component" value="Unassembled WGS sequence"/>
</dbReference>
<feature type="transmembrane region" description="Helical" evidence="2">
    <location>
        <begin position="251"/>
        <end position="269"/>
    </location>
</feature>
<evidence type="ECO:0008006" key="6">
    <source>
        <dbReference type="Google" id="ProtNLM"/>
    </source>
</evidence>
<organism evidence="4 5">
    <name type="scientific">Polarella glacialis</name>
    <name type="common">Dinoflagellate</name>
    <dbReference type="NCBI Taxonomy" id="89957"/>
    <lineage>
        <taxon>Eukaryota</taxon>
        <taxon>Sar</taxon>
        <taxon>Alveolata</taxon>
        <taxon>Dinophyceae</taxon>
        <taxon>Suessiales</taxon>
        <taxon>Suessiaceae</taxon>
        <taxon>Polarella</taxon>
    </lineage>
</organism>
<dbReference type="GO" id="GO:0042594">
    <property type="term" value="P:response to starvation"/>
    <property type="evidence" value="ECO:0007669"/>
    <property type="project" value="TreeGrafter"/>
</dbReference>
<reference evidence="4" key="1">
    <citation type="submission" date="2021-02" db="EMBL/GenBank/DDBJ databases">
        <authorList>
            <person name="Dougan E. K."/>
            <person name="Rhodes N."/>
            <person name="Thang M."/>
            <person name="Chan C."/>
        </authorList>
    </citation>
    <scope>NUCLEOTIDE SEQUENCE</scope>
</reference>
<evidence type="ECO:0000313" key="4">
    <source>
        <dbReference type="EMBL" id="CAE8719700.1"/>
    </source>
</evidence>
<dbReference type="PANTHER" id="PTHR14596">
    <property type="entry name" value="ZINC FINGER PROTEIN"/>
    <property type="match status" value="1"/>
</dbReference>
<keyword evidence="2" id="KW-0812">Transmembrane</keyword>
<dbReference type="GO" id="GO:0005634">
    <property type="term" value="C:nucleus"/>
    <property type="evidence" value="ECO:0007669"/>
    <property type="project" value="TreeGrafter"/>
</dbReference>
<evidence type="ECO:0000256" key="3">
    <source>
        <dbReference type="SAM" id="SignalP"/>
    </source>
</evidence>
<proteinExistence type="predicted"/>
<evidence type="ECO:0000256" key="1">
    <source>
        <dbReference type="SAM" id="MobiDB-lite"/>
    </source>
</evidence>
<keyword evidence="2" id="KW-0472">Membrane</keyword>
<feature type="signal peptide" evidence="3">
    <location>
        <begin position="1"/>
        <end position="33"/>
    </location>
</feature>
<dbReference type="GO" id="GO:0000981">
    <property type="term" value="F:DNA-binding transcription factor activity, RNA polymerase II-specific"/>
    <property type="evidence" value="ECO:0007669"/>
    <property type="project" value="TreeGrafter"/>
</dbReference>
<dbReference type="AlphaFoldDB" id="A0A813L7N3"/>
<feature type="non-terminal residue" evidence="4">
    <location>
        <position position="1"/>
    </location>
</feature>
<keyword evidence="2" id="KW-1133">Transmembrane helix</keyword>
<gene>
    <name evidence="4" type="ORF">PGLA2088_LOCUS40836</name>
</gene>
<evidence type="ECO:0000313" key="5">
    <source>
        <dbReference type="Proteomes" id="UP000626109"/>
    </source>
</evidence>
<feature type="region of interest" description="Disordered" evidence="1">
    <location>
        <begin position="33"/>
        <end position="70"/>
    </location>
</feature>
<dbReference type="EMBL" id="CAJNNW010033606">
    <property type="protein sequence ID" value="CAE8719700.1"/>
    <property type="molecule type" value="Genomic_DNA"/>
</dbReference>
<accession>A0A813L7N3</accession>